<name>A0A7C1JBP4_9CHLR</name>
<evidence type="ECO:0000256" key="3">
    <source>
        <dbReference type="RuleBase" id="RU003476"/>
    </source>
</evidence>
<dbReference type="Pfam" id="PF00293">
    <property type="entry name" value="NUDIX"/>
    <property type="match status" value="1"/>
</dbReference>
<dbReference type="Gene3D" id="3.90.79.10">
    <property type="entry name" value="Nucleoside Triphosphate Pyrophosphohydrolase"/>
    <property type="match status" value="1"/>
</dbReference>
<sequence length="155" mass="17023">MAPQEVRRRYPDAPLVGVAAAVFDPQGRVLLVQRGRPPRAGTWGLPGGLLEVGETLVSGVQREVREECGIEIAVGDVAGVFEPITRDEAGRVEYHYVVIDFWASWISGEAQPHDDAAAVTWVPLDALEPYHLHPDTRSVIERAHAMWTQKHAVSA</sequence>
<dbReference type="InterPro" id="IPR020476">
    <property type="entry name" value="Nudix_hydrolase"/>
</dbReference>
<dbReference type="InterPro" id="IPR020084">
    <property type="entry name" value="NUDIX_hydrolase_CS"/>
</dbReference>
<dbReference type="EMBL" id="DSMG01000053">
    <property type="protein sequence ID" value="HDX30804.1"/>
    <property type="molecule type" value="Genomic_DNA"/>
</dbReference>
<dbReference type="InterPro" id="IPR015797">
    <property type="entry name" value="NUDIX_hydrolase-like_dom_sf"/>
</dbReference>
<protein>
    <submittedName>
        <fullName evidence="5">NUDIX domain-containing protein</fullName>
    </submittedName>
</protein>
<evidence type="ECO:0000256" key="2">
    <source>
        <dbReference type="ARBA" id="ARBA00022801"/>
    </source>
</evidence>
<proteinExistence type="inferred from homology"/>
<dbReference type="AlphaFoldDB" id="A0A7C1JBP4"/>
<dbReference type="PANTHER" id="PTHR43736:SF1">
    <property type="entry name" value="DIHYDRONEOPTERIN TRIPHOSPHATE DIPHOSPHATASE"/>
    <property type="match status" value="1"/>
</dbReference>
<reference evidence="5" key="1">
    <citation type="journal article" date="2020" name="mSystems">
        <title>Genome- and Community-Level Interaction Insights into Carbon Utilization and Element Cycling Functions of Hydrothermarchaeota in Hydrothermal Sediment.</title>
        <authorList>
            <person name="Zhou Z."/>
            <person name="Liu Y."/>
            <person name="Xu W."/>
            <person name="Pan J."/>
            <person name="Luo Z.H."/>
            <person name="Li M."/>
        </authorList>
    </citation>
    <scope>NUCLEOTIDE SEQUENCE [LARGE SCALE GENOMIC DNA]</scope>
    <source>
        <strain evidence="5">SpSt-289</strain>
    </source>
</reference>
<accession>A0A7C1JBP4</accession>
<gene>
    <name evidence="5" type="ORF">ENQ20_04845</name>
</gene>
<evidence type="ECO:0000256" key="1">
    <source>
        <dbReference type="ARBA" id="ARBA00005582"/>
    </source>
</evidence>
<organism evidence="5">
    <name type="scientific">Caldilinea aerophila</name>
    <dbReference type="NCBI Taxonomy" id="133453"/>
    <lineage>
        <taxon>Bacteria</taxon>
        <taxon>Bacillati</taxon>
        <taxon>Chloroflexota</taxon>
        <taxon>Caldilineae</taxon>
        <taxon>Caldilineales</taxon>
        <taxon>Caldilineaceae</taxon>
        <taxon>Caldilinea</taxon>
    </lineage>
</organism>
<evidence type="ECO:0000313" key="5">
    <source>
        <dbReference type="EMBL" id="HDX30804.1"/>
    </source>
</evidence>
<dbReference type="InterPro" id="IPR000086">
    <property type="entry name" value="NUDIX_hydrolase_dom"/>
</dbReference>
<dbReference type="PANTHER" id="PTHR43736">
    <property type="entry name" value="ADP-RIBOSE PYROPHOSPHATASE"/>
    <property type="match status" value="1"/>
</dbReference>
<dbReference type="PRINTS" id="PR00502">
    <property type="entry name" value="NUDIXFAMILY"/>
</dbReference>
<feature type="domain" description="Nudix hydrolase" evidence="4">
    <location>
        <begin position="13"/>
        <end position="145"/>
    </location>
</feature>
<comment type="similarity">
    <text evidence="1 3">Belongs to the Nudix hydrolase family.</text>
</comment>
<dbReference type="GO" id="GO:0016787">
    <property type="term" value="F:hydrolase activity"/>
    <property type="evidence" value="ECO:0007669"/>
    <property type="project" value="UniProtKB-KW"/>
</dbReference>
<keyword evidence="2 3" id="KW-0378">Hydrolase</keyword>
<comment type="caution">
    <text evidence="5">The sequence shown here is derived from an EMBL/GenBank/DDBJ whole genome shotgun (WGS) entry which is preliminary data.</text>
</comment>
<dbReference type="CDD" id="cd04673">
    <property type="entry name" value="NUDIX_ADPRase"/>
    <property type="match status" value="1"/>
</dbReference>
<dbReference type="SUPFAM" id="SSF55811">
    <property type="entry name" value="Nudix"/>
    <property type="match status" value="1"/>
</dbReference>
<dbReference type="PROSITE" id="PS00893">
    <property type="entry name" value="NUDIX_BOX"/>
    <property type="match status" value="1"/>
</dbReference>
<dbReference type="PROSITE" id="PS51462">
    <property type="entry name" value="NUDIX"/>
    <property type="match status" value="1"/>
</dbReference>
<evidence type="ECO:0000259" key="4">
    <source>
        <dbReference type="PROSITE" id="PS51462"/>
    </source>
</evidence>